<dbReference type="Pfam" id="PF21205">
    <property type="entry name" value="Rep3_C"/>
    <property type="match status" value="1"/>
</dbReference>
<dbReference type="InterPro" id="IPR036388">
    <property type="entry name" value="WH-like_DNA-bd_sf"/>
</dbReference>
<name>A0ABU9C6T8_9BURK</name>
<dbReference type="Gene3D" id="1.10.10.10">
    <property type="entry name" value="Winged helix-like DNA-binding domain superfamily/Winged helix DNA-binding domain"/>
    <property type="match status" value="1"/>
</dbReference>
<comment type="caution">
    <text evidence="4">The sequence shown here is derived from an EMBL/GenBank/DDBJ whole genome shotgun (WGS) entry which is preliminary data.</text>
</comment>
<dbReference type="Proteomes" id="UP001379945">
    <property type="component" value="Unassembled WGS sequence"/>
</dbReference>
<evidence type="ECO:0000313" key="4">
    <source>
        <dbReference type="EMBL" id="MEK8046384.1"/>
    </source>
</evidence>
<organism evidence="4 5">
    <name type="scientific">Ideonella margarita</name>
    <dbReference type="NCBI Taxonomy" id="2984191"/>
    <lineage>
        <taxon>Bacteria</taxon>
        <taxon>Pseudomonadati</taxon>
        <taxon>Pseudomonadota</taxon>
        <taxon>Betaproteobacteria</taxon>
        <taxon>Burkholderiales</taxon>
        <taxon>Sphaerotilaceae</taxon>
        <taxon>Ideonella</taxon>
    </lineage>
</organism>
<evidence type="ECO:0000259" key="3">
    <source>
        <dbReference type="Pfam" id="PF01051"/>
    </source>
</evidence>
<evidence type="ECO:0000313" key="5">
    <source>
        <dbReference type="Proteomes" id="UP001379945"/>
    </source>
</evidence>
<protein>
    <submittedName>
        <fullName evidence="4">Replication initiation protein</fullName>
    </submittedName>
</protein>
<dbReference type="RefSeq" id="WP_341398672.1">
    <property type="nucleotide sequence ID" value="NZ_JBBUTI010000005.1"/>
</dbReference>
<feature type="region of interest" description="Disordered" evidence="2">
    <location>
        <begin position="60"/>
        <end position="82"/>
    </location>
</feature>
<dbReference type="InterPro" id="IPR036390">
    <property type="entry name" value="WH_DNA-bd_sf"/>
</dbReference>
<keyword evidence="5" id="KW-1185">Reference proteome</keyword>
<sequence>MARRPTLPSPLHVAEVDLKADLRPETADSVALELSSDLADAPEGSVDAVPVPAKRATRVTRSRATALAPQAQPSSWGEPLEVSQPLRKPVNTLAIVPKSARITSLGRKSYNVLLYEAQEQGLEREVFRAPLERVVRGVDFDSNDHALIKKHLRAMVSTTVEWQSPTTGEGAAWNVSGLLAHAKLTKERGQVWVEWSYAVNLKQELLEPTVFARLKLEVISQLRSHAGIALYEICTRYKDVGRTARQHWRWWRPVLSGQPETERTAKLEYRIFKRDTLKPAIAEVSAITDLDIELVEHKEGRFIAEIQFLIRPKKQSSLALAQAPEAVDLSQVVEAQRLGIDADKAEELQAEFGVDALKSGLQLLATRAASAFPAPLRDPYRYLRSLMPGELERANARVAEREAKADPRSPESREIQSRRQTRWAEEWIRRRRDQVVADIHRLSPEVQQALSDDLLLDMEARQMHPSIRKRLQTSGWTHPIVMQEMVRYYAQGTLGDQWDKPTPEQLLDIAAELGDAA</sequence>
<gene>
    <name evidence="4" type="ORF">AACH00_08520</name>
</gene>
<evidence type="ECO:0000256" key="2">
    <source>
        <dbReference type="SAM" id="MobiDB-lite"/>
    </source>
</evidence>
<proteinExistence type="inferred from homology"/>
<comment type="similarity">
    <text evidence="1">Belongs to the initiator RepB protein family.</text>
</comment>
<reference evidence="4 5" key="1">
    <citation type="submission" date="2024-04" db="EMBL/GenBank/DDBJ databases">
        <title>Novel species of the genus Ideonella isolated from streams.</title>
        <authorList>
            <person name="Lu H."/>
        </authorList>
    </citation>
    <scope>NUCLEOTIDE SEQUENCE [LARGE SCALE GENOMIC DNA]</scope>
    <source>
        <strain evidence="4 5">LYT19W</strain>
    </source>
</reference>
<dbReference type="EMBL" id="JBBUTI010000005">
    <property type="protein sequence ID" value="MEK8046384.1"/>
    <property type="molecule type" value="Genomic_DNA"/>
</dbReference>
<accession>A0ABU9C6T8</accession>
<dbReference type="SUPFAM" id="SSF46785">
    <property type="entry name" value="Winged helix' DNA-binding domain"/>
    <property type="match status" value="1"/>
</dbReference>
<feature type="domain" description="Initiator Rep protein WH1" evidence="3">
    <location>
        <begin position="131"/>
        <end position="234"/>
    </location>
</feature>
<dbReference type="InterPro" id="IPR000525">
    <property type="entry name" value="Initiator_Rep_WH1"/>
</dbReference>
<evidence type="ECO:0000256" key="1">
    <source>
        <dbReference type="ARBA" id="ARBA00038283"/>
    </source>
</evidence>
<dbReference type="Pfam" id="PF01051">
    <property type="entry name" value="Rep3_N"/>
    <property type="match status" value="1"/>
</dbReference>